<dbReference type="Proteomes" id="UP001437256">
    <property type="component" value="Unassembled WGS sequence"/>
</dbReference>
<evidence type="ECO:0000256" key="4">
    <source>
        <dbReference type="ARBA" id="ARBA00023242"/>
    </source>
</evidence>
<evidence type="ECO:0000313" key="6">
    <source>
        <dbReference type="EMBL" id="KAL0071920.1"/>
    </source>
</evidence>
<organism evidence="6 7">
    <name type="scientific">Marasmius tenuissimus</name>
    <dbReference type="NCBI Taxonomy" id="585030"/>
    <lineage>
        <taxon>Eukaryota</taxon>
        <taxon>Fungi</taxon>
        <taxon>Dikarya</taxon>
        <taxon>Basidiomycota</taxon>
        <taxon>Agaricomycotina</taxon>
        <taxon>Agaricomycetes</taxon>
        <taxon>Agaricomycetidae</taxon>
        <taxon>Agaricales</taxon>
        <taxon>Marasmiineae</taxon>
        <taxon>Marasmiaceae</taxon>
        <taxon>Marasmius</taxon>
    </lineage>
</organism>
<name>A0ABR3AEL1_9AGAR</name>
<sequence>MSEPNSEEQDQRRRRDAAVIIQRAWKSKNNRAQEKILSSGIRWKDAAVHAKMKLDRNAADEGKNHPRERWNRAVFFVSQLRNGNAMLKDSGIESKNYVQKHLETQHWLELVDGESEQEYAFDSRILPHSSLKWYHKRWQEDDTRDNFFKWLDQGAGKDLSLDECSREQLEREVRDSMHFKSFTTDGICTANSASLSSFSQRTESLTLDFFTSYLSPEQRLNYLVDIDQEGKLRWARNNELVDTTPGHWKDSGDGSGIVPEDSSERSRTPPEPRGSFESVSSASSSSVDSNAAMHYVDESKGKNAWSRTFRRYFTVRGMLNRLLRKTVRRNTWIWVTDRNYNLFIGIKDTGSFQHSSFLAGGLVTSAGLISVKNGMVHTLSPLSGHYRTSTGHFHQFLDKMTERGLNMQKAKISKAEVALWGIEHIGKWKKKQGEVSRKGKEKAVTAGENVAMKLPLVNDSWKKEILEGRKKAEASNEDKEREGPSEDHLNKSAAKRPEGANEETPKQSNS</sequence>
<accession>A0ABR3AEL1</accession>
<comment type="subcellular location">
    <subcellularLocation>
        <location evidence="2">Cytoplasm</location>
    </subcellularLocation>
    <subcellularLocation>
        <location evidence="1">Nucleus</location>
    </subcellularLocation>
</comment>
<reference evidence="6 7" key="1">
    <citation type="submission" date="2024-05" db="EMBL/GenBank/DDBJ databases">
        <title>A draft genome resource for the thread blight pathogen Marasmius tenuissimus strain MS-2.</title>
        <authorList>
            <person name="Yulfo-Soto G.E."/>
            <person name="Baruah I.K."/>
            <person name="Amoako-Attah I."/>
            <person name="Bukari Y."/>
            <person name="Meinhardt L.W."/>
            <person name="Bailey B.A."/>
            <person name="Cohen S.P."/>
        </authorList>
    </citation>
    <scope>NUCLEOTIDE SEQUENCE [LARGE SCALE GENOMIC DNA]</scope>
    <source>
        <strain evidence="6 7">MS-2</strain>
    </source>
</reference>
<dbReference type="PANTHER" id="PTHR31250">
    <property type="entry name" value="IQ DOMAIN-CONTAINING PROTEIN IQM3"/>
    <property type="match status" value="1"/>
</dbReference>
<dbReference type="InterPro" id="IPR044159">
    <property type="entry name" value="IQM"/>
</dbReference>
<evidence type="ECO:0000256" key="1">
    <source>
        <dbReference type="ARBA" id="ARBA00004123"/>
    </source>
</evidence>
<evidence type="ECO:0000256" key="5">
    <source>
        <dbReference type="SAM" id="MobiDB-lite"/>
    </source>
</evidence>
<evidence type="ECO:0000256" key="3">
    <source>
        <dbReference type="ARBA" id="ARBA00022490"/>
    </source>
</evidence>
<dbReference type="PANTHER" id="PTHR31250:SF27">
    <property type="entry name" value="IQ DOMAIN-CONTAINING PROTEIN IQM5"/>
    <property type="match status" value="1"/>
</dbReference>
<evidence type="ECO:0000256" key="2">
    <source>
        <dbReference type="ARBA" id="ARBA00004496"/>
    </source>
</evidence>
<feature type="region of interest" description="Disordered" evidence="5">
    <location>
        <begin position="468"/>
        <end position="510"/>
    </location>
</feature>
<gene>
    <name evidence="6" type="ORF">AAF712_000843</name>
</gene>
<keyword evidence="4" id="KW-0539">Nucleus</keyword>
<feature type="region of interest" description="Disordered" evidence="5">
    <location>
        <begin position="243"/>
        <end position="283"/>
    </location>
</feature>
<keyword evidence="7" id="KW-1185">Reference proteome</keyword>
<comment type="caution">
    <text evidence="6">The sequence shown here is derived from an EMBL/GenBank/DDBJ whole genome shotgun (WGS) entry which is preliminary data.</text>
</comment>
<evidence type="ECO:0000313" key="7">
    <source>
        <dbReference type="Proteomes" id="UP001437256"/>
    </source>
</evidence>
<proteinExistence type="predicted"/>
<dbReference type="EMBL" id="JBBXMP010000002">
    <property type="protein sequence ID" value="KAL0071920.1"/>
    <property type="molecule type" value="Genomic_DNA"/>
</dbReference>
<keyword evidence="3" id="KW-0963">Cytoplasm</keyword>
<protein>
    <submittedName>
        <fullName evidence="6">Uncharacterized protein</fullName>
    </submittedName>
</protein>